<comment type="caution">
    <text evidence="1">The sequence shown here is derived from an EMBL/GenBank/DDBJ whole genome shotgun (WGS) entry which is preliminary data.</text>
</comment>
<evidence type="ECO:0000313" key="1">
    <source>
        <dbReference type="EMBL" id="MCB2379868.1"/>
    </source>
</evidence>
<dbReference type="Proteomes" id="UP001165297">
    <property type="component" value="Unassembled WGS sequence"/>
</dbReference>
<gene>
    <name evidence="1" type="ORF">LGH70_19885</name>
</gene>
<name>A0ABS8AHG5_9BACT</name>
<keyword evidence="2" id="KW-1185">Reference proteome</keyword>
<proteinExistence type="predicted"/>
<organism evidence="1 2">
    <name type="scientific">Hymenobacter nitidus</name>
    <dbReference type="NCBI Taxonomy" id="2880929"/>
    <lineage>
        <taxon>Bacteria</taxon>
        <taxon>Pseudomonadati</taxon>
        <taxon>Bacteroidota</taxon>
        <taxon>Cytophagia</taxon>
        <taxon>Cytophagales</taxon>
        <taxon>Hymenobacteraceae</taxon>
        <taxon>Hymenobacter</taxon>
    </lineage>
</organism>
<evidence type="ECO:0000313" key="2">
    <source>
        <dbReference type="Proteomes" id="UP001165297"/>
    </source>
</evidence>
<sequence>MEANQSTAKEGELLSYAELQYASDFLHSPEHSRLQNAVDFLLNAVTDWPIFGLSEPKDLLANLHIEITGPLTFNALRIYATVASDPWKGEAINSLLELFDSERKQQFNLDIELEAILIQLTHQCRMVISPTAR</sequence>
<accession>A0ABS8AHG5</accession>
<reference evidence="1" key="1">
    <citation type="submission" date="2021-10" db="EMBL/GenBank/DDBJ databases">
        <authorList>
            <person name="Dean J.D."/>
            <person name="Kim M.K."/>
            <person name="Newey C.N."/>
            <person name="Stoker T.S."/>
            <person name="Thompson D.W."/>
            <person name="Grose J.H."/>
        </authorList>
    </citation>
    <scope>NUCLEOTIDE SEQUENCE</scope>
    <source>
        <strain evidence="1">BT635</strain>
    </source>
</reference>
<protein>
    <submittedName>
        <fullName evidence="1">Uncharacterized protein</fullName>
    </submittedName>
</protein>
<dbReference type="RefSeq" id="WP_226189365.1">
    <property type="nucleotide sequence ID" value="NZ_JAJADQ010000012.1"/>
</dbReference>
<dbReference type="EMBL" id="JAJADQ010000012">
    <property type="protein sequence ID" value="MCB2379868.1"/>
    <property type="molecule type" value="Genomic_DNA"/>
</dbReference>